<dbReference type="PIRSF" id="PIRSF005485">
    <property type="entry name" value="HrcA"/>
    <property type="match status" value="1"/>
</dbReference>
<sequence length="339" mass="36958">MSEDRRLDVLRAIVTEYVHTREPVASKAIAQSHNLGVSSATIRNDMALLEEAGLIYQPHTSAGRVPTDKGYRVFVDSLAALKPMSAPEKHAVEAFLGDSVDLDDVVAKTVRLLAQVTHQVAVVEYPSLSRQALRRVEVLDLGPRRLLVIVITRLGRVDERTLDLARPVAPATIQALREKLNEIGEGRSADELLLLVDDLAESFPPEERPAVDAVADALVDLLRPTGESKIVISGISNLARGALDFHDLAPVLDALEEQVVLLRLFSEFKDDDIHVRIGAENAHDALAQTSVVAGTYRAAMPAGDSFAHLGVVGPTRMDYVRTMSTVRAVAAYLSRFLDR</sequence>
<keyword evidence="4 6" id="KW-0804">Transcription</keyword>
<dbReference type="Pfam" id="PF01628">
    <property type="entry name" value="HrcA"/>
    <property type="match status" value="1"/>
</dbReference>
<dbReference type="SUPFAM" id="SSF55781">
    <property type="entry name" value="GAF domain-like"/>
    <property type="match status" value="1"/>
</dbReference>
<evidence type="ECO:0000256" key="2">
    <source>
        <dbReference type="ARBA" id="ARBA00023015"/>
    </source>
</evidence>
<dbReference type="InterPro" id="IPR036388">
    <property type="entry name" value="WH-like_DNA-bd_sf"/>
</dbReference>
<dbReference type="SUPFAM" id="SSF46785">
    <property type="entry name" value="Winged helix' DNA-binding domain"/>
    <property type="match status" value="1"/>
</dbReference>
<gene>
    <name evidence="6" type="primary">hrcA</name>
    <name evidence="9" type="ORF">HD592_001530</name>
</gene>
<evidence type="ECO:0000256" key="3">
    <source>
        <dbReference type="ARBA" id="ARBA00023016"/>
    </source>
</evidence>
<keyword evidence="3 6" id="KW-0346">Stress response</keyword>
<dbReference type="InterPro" id="IPR029016">
    <property type="entry name" value="GAF-like_dom_sf"/>
</dbReference>
<comment type="similarity">
    <text evidence="6">Belongs to the HrcA family.</text>
</comment>
<organism evidence="9 10">
    <name type="scientific">Schaalia hyovaginalis</name>
    <dbReference type="NCBI Taxonomy" id="29316"/>
    <lineage>
        <taxon>Bacteria</taxon>
        <taxon>Bacillati</taxon>
        <taxon>Actinomycetota</taxon>
        <taxon>Actinomycetes</taxon>
        <taxon>Actinomycetales</taxon>
        <taxon>Actinomycetaceae</taxon>
        <taxon>Schaalia</taxon>
    </lineage>
</organism>
<dbReference type="PANTHER" id="PTHR34824:SF1">
    <property type="entry name" value="HEAT-INDUCIBLE TRANSCRIPTION REPRESSOR HRCA"/>
    <property type="match status" value="1"/>
</dbReference>
<feature type="domain" description="Winged helix-turn-helix transcription repressor HrcA DNA-binding" evidence="8">
    <location>
        <begin position="8"/>
        <end position="73"/>
    </location>
</feature>
<feature type="domain" description="Heat-inducible transcription repressor HrcA C-terminal" evidence="7">
    <location>
        <begin position="103"/>
        <end position="323"/>
    </location>
</feature>
<keyword evidence="10" id="KW-1185">Reference proteome</keyword>
<dbReference type="PANTHER" id="PTHR34824">
    <property type="entry name" value="HEAT-INDUCIBLE TRANSCRIPTION REPRESSOR HRCA"/>
    <property type="match status" value="1"/>
</dbReference>
<comment type="caution">
    <text evidence="9">The sequence shown here is derived from an EMBL/GenBank/DDBJ whole genome shotgun (WGS) entry which is preliminary data.</text>
</comment>
<keyword evidence="2 6" id="KW-0805">Transcription regulation</keyword>
<evidence type="ECO:0000259" key="7">
    <source>
        <dbReference type="Pfam" id="PF01628"/>
    </source>
</evidence>
<evidence type="ECO:0000256" key="1">
    <source>
        <dbReference type="ARBA" id="ARBA00022491"/>
    </source>
</evidence>
<dbReference type="HAMAP" id="MF_00081">
    <property type="entry name" value="HrcA"/>
    <property type="match status" value="1"/>
</dbReference>
<dbReference type="Gene3D" id="3.30.450.40">
    <property type="match status" value="1"/>
</dbReference>
<dbReference type="Gene3D" id="1.10.10.10">
    <property type="entry name" value="Winged helix-like DNA-binding domain superfamily/Winged helix DNA-binding domain"/>
    <property type="match status" value="1"/>
</dbReference>
<dbReference type="GO" id="GO:0003677">
    <property type="term" value="F:DNA binding"/>
    <property type="evidence" value="ECO:0007669"/>
    <property type="project" value="InterPro"/>
</dbReference>
<dbReference type="Proteomes" id="UP000617426">
    <property type="component" value="Unassembled WGS sequence"/>
</dbReference>
<accession>A0A923E5H4</accession>
<protein>
    <recommendedName>
        <fullName evidence="6">Heat-inducible transcription repressor HrcA</fullName>
    </recommendedName>
</protein>
<keyword evidence="1 6" id="KW-0678">Repressor</keyword>
<dbReference type="FunFam" id="1.10.10.10:FF:000049">
    <property type="entry name" value="Heat-inducible transcription repressor HrcA"/>
    <property type="match status" value="1"/>
</dbReference>
<comment type="function">
    <text evidence="5 6">Negative regulator of class I heat shock genes (grpE-dnaK-dnaJ and groELS operons). Prevents heat-shock induction of these operons.</text>
</comment>
<proteinExistence type="inferred from homology"/>
<evidence type="ECO:0000256" key="6">
    <source>
        <dbReference type="HAMAP-Rule" id="MF_00081"/>
    </source>
</evidence>
<dbReference type="InterPro" id="IPR036390">
    <property type="entry name" value="WH_DNA-bd_sf"/>
</dbReference>
<dbReference type="InterPro" id="IPR005104">
    <property type="entry name" value="WHTH_HrcA_DNA-bd"/>
</dbReference>
<dbReference type="Gene3D" id="3.30.390.60">
    <property type="entry name" value="Heat-inducible transcription repressor hrca homolog, domain 3"/>
    <property type="match status" value="1"/>
</dbReference>
<dbReference type="InterPro" id="IPR002571">
    <property type="entry name" value="HrcA"/>
</dbReference>
<evidence type="ECO:0000313" key="9">
    <source>
        <dbReference type="EMBL" id="MBB6334965.1"/>
    </source>
</evidence>
<evidence type="ECO:0000259" key="8">
    <source>
        <dbReference type="Pfam" id="PF03444"/>
    </source>
</evidence>
<reference evidence="9" key="1">
    <citation type="submission" date="2020-08" db="EMBL/GenBank/DDBJ databases">
        <title>Sequencing the genomes of 1000 actinobacteria strains.</title>
        <authorList>
            <person name="Klenk H.-P."/>
        </authorList>
    </citation>
    <scope>NUCLEOTIDE SEQUENCE</scope>
    <source>
        <strain evidence="9">DSM 10695</strain>
    </source>
</reference>
<evidence type="ECO:0000256" key="5">
    <source>
        <dbReference type="ARBA" id="ARBA00055319"/>
    </source>
</evidence>
<evidence type="ECO:0000256" key="4">
    <source>
        <dbReference type="ARBA" id="ARBA00023163"/>
    </source>
</evidence>
<dbReference type="GO" id="GO:0045892">
    <property type="term" value="P:negative regulation of DNA-templated transcription"/>
    <property type="evidence" value="ECO:0007669"/>
    <property type="project" value="UniProtKB-UniRule"/>
</dbReference>
<dbReference type="EMBL" id="JACHMK010000001">
    <property type="protein sequence ID" value="MBB6334965.1"/>
    <property type="molecule type" value="Genomic_DNA"/>
</dbReference>
<name>A0A923E5H4_9ACTO</name>
<dbReference type="RefSeq" id="WP_184453059.1">
    <property type="nucleotide sequence ID" value="NZ_JACHMK010000001.1"/>
</dbReference>
<dbReference type="InterPro" id="IPR023120">
    <property type="entry name" value="WHTH_transcript_rep_HrcA_IDD"/>
</dbReference>
<dbReference type="NCBIfam" id="TIGR00331">
    <property type="entry name" value="hrcA"/>
    <property type="match status" value="1"/>
</dbReference>
<evidence type="ECO:0000313" key="10">
    <source>
        <dbReference type="Proteomes" id="UP000617426"/>
    </source>
</evidence>
<dbReference type="InterPro" id="IPR021153">
    <property type="entry name" value="HrcA_C"/>
</dbReference>
<dbReference type="AlphaFoldDB" id="A0A923E5H4"/>
<dbReference type="Pfam" id="PF03444">
    <property type="entry name" value="WHD_HrcA"/>
    <property type="match status" value="1"/>
</dbReference>